<reference evidence="3" key="3">
    <citation type="submission" date="2025-08" db="UniProtKB">
        <authorList>
            <consortium name="Ensembl"/>
        </authorList>
    </citation>
    <scope>IDENTIFICATION</scope>
</reference>
<dbReference type="AlphaFoldDB" id="H2Y2F1"/>
<reference evidence="3" key="4">
    <citation type="submission" date="2025-09" db="UniProtKB">
        <authorList>
            <consortium name="Ensembl"/>
        </authorList>
    </citation>
    <scope>IDENTIFICATION</scope>
</reference>
<feature type="region of interest" description="Disordered" evidence="2">
    <location>
        <begin position="312"/>
        <end position="343"/>
    </location>
</feature>
<dbReference type="KEGG" id="cin:100175279"/>
<evidence type="ECO:0000256" key="1">
    <source>
        <dbReference type="SAM" id="Coils"/>
    </source>
</evidence>
<protein>
    <submittedName>
        <fullName evidence="3">Digestive organ expansion factor homolog</fullName>
    </submittedName>
</protein>
<feature type="region of interest" description="Disordered" evidence="2">
    <location>
        <begin position="68"/>
        <end position="105"/>
    </location>
</feature>
<accession>H2Y2F1</accession>
<dbReference type="RefSeq" id="XP_002129570.1">
    <property type="nucleotide sequence ID" value="XM_002129534.4"/>
</dbReference>
<evidence type="ECO:0000313" key="4">
    <source>
        <dbReference type="Proteomes" id="UP000008144"/>
    </source>
</evidence>
<feature type="coiled-coil region" evidence="1">
    <location>
        <begin position="254"/>
        <end position="309"/>
    </location>
</feature>
<dbReference type="HOGENOM" id="CLU_792157_0_0_1"/>
<reference evidence="4" key="1">
    <citation type="journal article" date="2002" name="Science">
        <title>The draft genome of Ciona intestinalis: insights into chordate and vertebrate origins.</title>
        <authorList>
            <person name="Dehal P."/>
            <person name="Satou Y."/>
            <person name="Campbell R.K."/>
            <person name="Chapman J."/>
            <person name="Degnan B."/>
            <person name="De Tomaso A."/>
            <person name="Davidson B."/>
            <person name="Di Gregorio A."/>
            <person name="Gelpke M."/>
            <person name="Goodstein D.M."/>
            <person name="Harafuji N."/>
            <person name="Hastings K.E."/>
            <person name="Ho I."/>
            <person name="Hotta K."/>
            <person name="Huang W."/>
            <person name="Kawashima T."/>
            <person name="Lemaire P."/>
            <person name="Martinez D."/>
            <person name="Meinertzhagen I.A."/>
            <person name="Necula S."/>
            <person name="Nonaka M."/>
            <person name="Putnam N."/>
            <person name="Rash S."/>
            <person name="Saiga H."/>
            <person name="Satake M."/>
            <person name="Terry A."/>
            <person name="Yamada L."/>
            <person name="Wang H.G."/>
            <person name="Awazu S."/>
            <person name="Azumi K."/>
            <person name="Boore J."/>
            <person name="Branno M."/>
            <person name="Chin-Bow S."/>
            <person name="DeSantis R."/>
            <person name="Doyle S."/>
            <person name="Francino P."/>
            <person name="Keys D.N."/>
            <person name="Haga S."/>
            <person name="Hayashi H."/>
            <person name="Hino K."/>
            <person name="Imai K.S."/>
            <person name="Inaba K."/>
            <person name="Kano S."/>
            <person name="Kobayashi K."/>
            <person name="Kobayashi M."/>
            <person name="Lee B.I."/>
            <person name="Makabe K.W."/>
            <person name="Manohar C."/>
            <person name="Matassi G."/>
            <person name="Medina M."/>
            <person name="Mochizuki Y."/>
            <person name="Mount S."/>
            <person name="Morishita T."/>
            <person name="Miura S."/>
            <person name="Nakayama A."/>
            <person name="Nishizaka S."/>
            <person name="Nomoto H."/>
            <person name="Ohta F."/>
            <person name="Oishi K."/>
            <person name="Rigoutsos I."/>
            <person name="Sano M."/>
            <person name="Sasaki A."/>
            <person name="Sasakura Y."/>
            <person name="Shoguchi E."/>
            <person name="Shin-i T."/>
            <person name="Spagnuolo A."/>
            <person name="Stainier D."/>
            <person name="Suzuki M.M."/>
            <person name="Tassy O."/>
            <person name="Takatori N."/>
            <person name="Tokuoka M."/>
            <person name="Yagi K."/>
            <person name="Yoshizaki F."/>
            <person name="Wada S."/>
            <person name="Zhang C."/>
            <person name="Hyatt P.D."/>
            <person name="Larimer F."/>
            <person name="Detter C."/>
            <person name="Doggett N."/>
            <person name="Glavina T."/>
            <person name="Hawkins T."/>
            <person name="Richardson P."/>
            <person name="Lucas S."/>
            <person name="Kohara Y."/>
            <person name="Levine M."/>
            <person name="Satoh N."/>
            <person name="Rokhsar D.S."/>
        </authorList>
    </citation>
    <scope>NUCLEOTIDE SEQUENCE [LARGE SCALE GENOMIC DNA]</scope>
</reference>
<organism evidence="3 4">
    <name type="scientific">Ciona intestinalis</name>
    <name type="common">Transparent sea squirt</name>
    <name type="synonym">Ascidia intestinalis</name>
    <dbReference type="NCBI Taxonomy" id="7719"/>
    <lineage>
        <taxon>Eukaryota</taxon>
        <taxon>Metazoa</taxon>
        <taxon>Chordata</taxon>
        <taxon>Tunicata</taxon>
        <taxon>Ascidiacea</taxon>
        <taxon>Phlebobranchia</taxon>
        <taxon>Cionidae</taxon>
        <taxon>Ciona</taxon>
    </lineage>
</organism>
<name>H2Y2F1_CIOIN</name>
<keyword evidence="1" id="KW-0175">Coiled coil</keyword>
<reference evidence="3" key="2">
    <citation type="journal article" date="2008" name="Genome Biol.">
        <title>Improved genome assembly and evidence-based global gene model set for the chordate Ciona intestinalis: new insight into intron and operon populations.</title>
        <authorList>
            <person name="Satou Y."/>
            <person name="Mineta K."/>
            <person name="Ogasawara M."/>
            <person name="Sasakura Y."/>
            <person name="Shoguchi E."/>
            <person name="Ueno K."/>
            <person name="Yamada L."/>
            <person name="Matsumoto J."/>
            <person name="Wasserscheid J."/>
            <person name="Dewar K."/>
            <person name="Wiley G.B."/>
            <person name="Macmil S.L."/>
            <person name="Roe B.A."/>
            <person name="Zeller R.W."/>
            <person name="Hastings K.E."/>
            <person name="Lemaire P."/>
            <person name="Lindquist E."/>
            <person name="Endo T."/>
            <person name="Hotta K."/>
            <person name="Inaba K."/>
        </authorList>
    </citation>
    <scope>NUCLEOTIDE SEQUENCE [LARGE SCALE GENOMIC DNA]</scope>
    <source>
        <strain evidence="3">wild type</strain>
    </source>
</reference>
<dbReference type="Ensembl" id="ENSCINT00000032250.1">
    <property type="protein sequence ID" value="ENSCINP00000036086.1"/>
    <property type="gene ID" value="ENSCING00000024642.1"/>
</dbReference>
<dbReference type="GeneID" id="100175279"/>
<accession>A0A1W2WJA6</accession>
<proteinExistence type="predicted"/>
<dbReference type="EMBL" id="EAAA01000029">
    <property type="status" value="NOT_ANNOTATED_CDS"/>
    <property type="molecule type" value="Genomic_DNA"/>
</dbReference>
<evidence type="ECO:0000313" key="3">
    <source>
        <dbReference type="Ensembl" id="ENSCINP00000036086.1"/>
    </source>
</evidence>
<feature type="region of interest" description="Disordered" evidence="2">
    <location>
        <begin position="1"/>
        <end position="44"/>
    </location>
</feature>
<gene>
    <name evidence="3" type="primary">LOC100175279</name>
</gene>
<dbReference type="InParanoid" id="H2Y2F1"/>
<evidence type="ECO:0000256" key="2">
    <source>
        <dbReference type="SAM" id="MobiDB-lite"/>
    </source>
</evidence>
<keyword evidence="4" id="KW-1185">Reference proteome</keyword>
<dbReference type="Proteomes" id="UP000008144">
    <property type="component" value="Chromosome 1"/>
</dbReference>
<sequence>MDRSSPQETGDDVIVPPSLSSDTEDETIKDKGGSSDPDPGAMLLGDLEDQKIEDEITIDLDEEVLEDGVKDDLQLDVGLKEETKDAGSKENVEDIPDGPKLEDDDLKCESEVGGSKEDVKDLKNEVGVVGLKEEVKLDDDHALSPISEEPHQVVEVVDGGITIEGTGAQDDETIDITANTPILTEDKDLLKKIEEMETQLSMSRGEIELFKQKLSNLETNEEFKNWKNRSADSYVIEEKNKELSERIIEQGKLLEGSKLQQDVLNNKIVELKDQELKTVEEMRQKQEELERLRSQVAELSTTVTQLSQNLANSAANGNGDSLQQKPDHASSSTSLNKSAQVSKSRFCIVL</sequence>